<evidence type="ECO:0000256" key="1">
    <source>
        <dbReference type="ARBA" id="ARBA00004236"/>
    </source>
</evidence>
<keyword evidence="6 9" id="KW-1133">Transmembrane helix</keyword>
<dbReference type="EMBL" id="CP001052">
    <property type="protein sequence ID" value="ACD15330.1"/>
    <property type="molecule type" value="Genomic_DNA"/>
</dbReference>
<dbReference type="InterPro" id="IPR003362">
    <property type="entry name" value="Bact_transf"/>
</dbReference>
<dbReference type="HOGENOM" id="CLU_024920_1_0_4"/>
<evidence type="ECO:0000256" key="7">
    <source>
        <dbReference type="ARBA" id="ARBA00023136"/>
    </source>
</evidence>
<dbReference type="KEGG" id="bpy:Bphyt_0911"/>
<evidence type="ECO:0000256" key="2">
    <source>
        <dbReference type="ARBA" id="ARBA00006464"/>
    </source>
</evidence>
<feature type="domain" description="Bacterial sugar transferase" evidence="10">
    <location>
        <begin position="123"/>
        <end position="313"/>
    </location>
</feature>
<dbReference type="PANTHER" id="PTHR30576">
    <property type="entry name" value="COLANIC BIOSYNTHESIS UDP-GLUCOSE LIPID CARRIER TRANSFERASE"/>
    <property type="match status" value="1"/>
</dbReference>
<accession>B2T0M8</accession>
<comment type="similarity">
    <text evidence="2">Belongs to the bacterial sugar transferase family.</text>
</comment>
<dbReference type="AlphaFoldDB" id="B2T0M8"/>
<name>B2T0M8_PARPJ</name>
<evidence type="ECO:0000256" key="9">
    <source>
        <dbReference type="SAM" id="Phobius"/>
    </source>
</evidence>
<organism evidence="11 12">
    <name type="scientific">Paraburkholderia phytofirmans (strain DSM 17436 / LMG 22146 / PsJN)</name>
    <name type="common">Burkholderia phytofirmans</name>
    <dbReference type="NCBI Taxonomy" id="398527"/>
    <lineage>
        <taxon>Bacteria</taxon>
        <taxon>Pseudomonadati</taxon>
        <taxon>Pseudomonadota</taxon>
        <taxon>Betaproteobacteria</taxon>
        <taxon>Burkholderiales</taxon>
        <taxon>Burkholderiaceae</taxon>
        <taxon>Paraburkholderia</taxon>
    </lineage>
</organism>
<protein>
    <submittedName>
        <fullName evidence="11">Undecaprenyl-phosphate galactose phosphotransferase</fullName>
        <ecNumber evidence="11">2.7.8.6</ecNumber>
    </submittedName>
</protein>
<dbReference type="EC" id="2.7.8.6" evidence="11"/>
<feature type="compositionally biased region" description="Basic and acidic residues" evidence="8">
    <location>
        <begin position="54"/>
        <end position="65"/>
    </location>
</feature>
<feature type="region of interest" description="Disordered" evidence="8">
    <location>
        <begin position="54"/>
        <end position="115"/>
    </location>
</feature>
<feature type="transmembrane region" description="Helical" evidence="9">
    <location>
        <begin position="125"/>
        <end position="151"/>
    </location>
</feature>
<dbReference type="eggNOG" id="COG2148">
    <property type="taxonomic scope" value="Bacteria"/>
</dbReference>
<gene>
    <name evidence="11" type="ordered locus">Bphyt_0911</name>
</gene>
<dbReference type="Pfam" id="PF02397">
    <property type="entry name" value="Bac_transf"/>
    <property type="match status" value="1"/>
</dbReference>
<dbReference type="Proteomes" id="UP000001739">
    <property type="component" value="Chromosome 1"/>
</dbReference>
<keyword evidence="4 11" id="KW-0808">Transferase</keyword>
<dbReference type="GO" id="GO:0005886">
    <property type="term" value="C:plasma membrane"/>
    <property type="evidence" value="ECO:0007669"/>
    <property type="project" value="UniProtKB-SubCell"/>
</dbReference>
<keyword evidence="3" id="KW-1003">Cell membrane</keyword>
<sequence>MACFASTIETTGTTCNAETLMYSSTNFEPGAAMALVGKVSKSVSKDVNPFDTRYESRSHAEHPDMGARGFSASHMDSTSELDRAEEPFASDVSSDSAAGPMPRRALPAANDPDIPSRKSDFTKRVFDIFGASALLLVLLPIFLVIGCVVVSDGGSAFFGHPRVGRGGRSFRCLKFRSMVPKADVVLAELLATDAAAREEWNRDFKLKNDVRITTVGRILRKTSLDELPQLWNVLRGDMSLVGPRPIVTKELERYGPDAHYYLSVRPGVTGLWQVSGRNNVDYATRVALDVSYVKERSTLLDISILLRTFKVVFDGSGAY</sequence>
<dbReference type="STRING" id="398527.Bphyt_0911"/>
<keyword evidence="7 9" id="KW-0472">Membrane</keyword>
<dbReference type="PANTHER" id="PTHR30576:SF4">
    <property type="entry name" value="UNDECAPRENYL-PHOSPHATE GALACTOSE PHOSPHOTRANSFERASE"/>
    <property type="match status" value="1"/>
</dbReference>
<reference evidence="11 12" key="1">
    <citation type="journal article" date="2011" name="J. Bacteriol.">
        <title>Complete genome sequence of the plant growth-promoting endophyte Burkholderia phytofirmans strain PsJN.</title>
        <authorList>
            <person name="Weilharter A."/>
            <person name="Mitter B."/>
            <person name="Shin M.V."/>
            <person name="Chain P.S."/>
            <person name="Nowak J."/>
            <person name="Sessitsch A."/>
        </authorList>
    </citation>
    <scope>NUCLEOTIDE SEQUENCE [LARGE SCALE GENOMIC DNA]</scope>
    <source>
        <strain evidence="12">DSM 17436 / LMG 22146 / PsJN</strain>
    </source>
</reference>
<evidence type="ECO:0000256" key="6">
    <source>
        <dbReference type="ARBA" id="ARBA00022989"/>
    </source>
</evidence>
<evidence type="ECO:0000256" key="5">
    <source>
        <dbReference type="ARBA" id="ARBA00022692"/>
    </source>
</evidence>
<evidence type="ECO:0000313" key="11">
    <source>
        <dbReference type="EMBL" id="ACD15330.1"/>
    </source>
</evidence>
<comment type="subcellular location">
    <subcellularLocation>
        <location evidence="1">Cell membrane</location>
    </subcellularLocation>
</comment>
<evidence type="ECO:0000256" key="3">
    <source>
        <dbReference type="ARBA" id="ARBA00022475"/>
    </source>
</evidence>
<evidence type="ECO:0000256" key="8">
    <source>
        <dbReference type="SAM" id="MobiDB-lite"/>
    </source>
</evidence>
<evidence type="ECO:0000259" key="10">
    <source>
        <dbReference type="Pfam" id="PF02397"/>
    </source>
</evidence>
<proteinExistence type="inferred from homology"/>
<dbReference type="GO" id="GO:0047360">
    <property type="term" value="F:undecaprenyl-phosphate galactose phosphotransferase activity"/>
    <property type="evidence" value="ECO:0007669"/>
    <property type="project" value="UniProtKB-EC"/>
</dbReference>
<evidence type="ECO:0000313" key="12">
    <source>
        <dbReference type="Proteomes" id="UP000001739"/>
    </source>
</evidence>
<keyword evidence="5 9" id="KW-0812">Transmembrane</keyword>
<evidence type="ECO:0000256" key="4">
    <source>
        <dbReference type="ARBA" id="ARBA00022679"/>
    </source>
</evidence>